<proteinExistence type="predicted"/>
<dbReference type="RefSeq" id="WP_189632115.1">
    <property type="nucleotide sequence ID" value="NZ_BMYQ01000001.1"/>
</dbReference>
<reference evidence="1" key="2">
    <citation type="submission" date="2020-09" db="EMBL/GenBank/DDBJ databases">
        <authorList>
            <person name="Sun Q."/>
            <person name="Kim S."/>
        </authorList>
    </citation>
    <scope>NUCLEOTIDE SEQUENCE</scope>
    <source>
        <strain evidence="1">KCTC 23714</strain>
    </source>
</reference>
<dbReference type="Pfam" id="PF21843">
    <property type="entry name" value="DUF6902"/>
    <property type="match status" value="1"/>
</dbReference>
<dbReference type="Proteomes" id="UP000628984">
    <property type="component" value="Unassembled WGS sequence"/>
</dbReference>
<sequence length="365" mass="40651">MSNIVRFAQRARAAHPAAASGGIAPLLASFAHHRRQPGDAYWLKENGELLGVLSALNRRLPELALSVYQPFVEGAADMVAFHPQYARLILNLITSLEDLGYPGGLGARLADWMLDQGLVDAEVNDLQRAELRFLMARHGRTVAFEGLDERLTRFMSRPETFAIPNPRAAYDLLHAVFYLADYGRKPLKLQPAVVESMLMLGSLSHLEGNGDLLGEVCLALHYAGEVLPPLWLRHLRAENTAFRISPGTCPDSSDCYHIFLVNQWLFGTIEDRAFGDAYSGGPMSIQLNRPAISPLREWSQALRAQGNRRSADWSRMRSLCRDQVSENAFARADLGAAESPMFDRFFARFARASRPVPIWPEARPA</sequence>
<evidence type="ECO:0000313" key="1">
    <source>
        <dbReference type="EMBL" id="GGW21853.1"/>
    </source>
</evidence>
<evidence type="ECO:0000313" key="2">
    <source>
        <dbReference type="Proteomes" id="UP000628984"/>
    </source>
</evidence>
<comment type="caution">
    <text evidence="1">The sequence shown here is derived from an EMBL/GenBank/DDBJ whole genome shotgun (WGS) entry which is preliminary data.</text>
</comment>
<reference evidence="1" key="1">
    <citation type="journal article" date="2014" name="Int. J. Syst. Evol. Microbiol.">
        <title>Complete genome sequence of Corynebacterium casei LMG S-19264T (=DSM 44701T), isolated from a smear-ripened cheese.</title>
        <authorList>
            <consortium name="US DOE Joint Genome Institute (JGI-PGF)"/>
            <person name="Walter F."/>
            <person name="Albersmeier A."/>
            <person name="Kalinowski J."/>
            <person name="Ruckert C."/>
        </authorList>
    </citation>
    <scope>NUCLEOTIDE SEQUENCE</scope>
    <source>
        <strain evidence="1">KCTC 23714</strain>
    </source>
</reference>
<name>A0A918IML0_9RHOB</name>
<dbReference type="AlphaFoldDB" id="A0A918IML0"/>
<dbReference type="InterPro" id="IPR054197">
    <property type="entry name" value="DUF6902"/>
</dbReference>
<organism evidence="1 2">
    <name type="scientific">Gemmobacter lanyuensis</name>
    <dbReference type="NCBI Taxonomy" id="1054497"/>
    <lineage>
        <taxon>Bacteria</taxon>
        <taxon>Pseudomonadati</taxon>
        <taxon>Pseudomonadota</taxon>
        <taxon>Alphaproteobacteria</taxon>
        <taxon>Rhodobacterales</taxon>
        <taxon>Paracoccaceae</taxon>
        <taxon>Gemmobacter</taxon>
    </lineage>
</organism>
<accession>A0A918IML0</accession>
<dbReference type="EMBL" id="BMYQ01000001">
    <property type="protein sequence ID" value="GGW21853.1"/>
    <property type="molecule type" value="Genomic_DNA"/>
</dbReference>
<gene>
    <name evidence="1" type="ORF">GCM10011452_03890</name>
</gene>
<keyword evidence="2" id="KW-1185">Reference proteome</keyword>
<protein>
    <submittedName>
        <fullName evidence="1">Uncharacterized protein</fullName>
    </submittedName>
</protein>